<keyword evidence="2" id="KW-0812">Transmembrane</keyword>
<protein>
    <submittedName>
        <fullName evidence="3">Uncharacterized protein</fullName>
    </submittedName>
</protein>
<feature type="region of interest" description="Disordered" evidence="1">
    <location>
        <begin position="103"/>
        <end position="138"/>
    </location>
</feature>
<dbReference type="InParanoid" id="A0A136J0Y0"/>
<keyword evidence="2" id="KW-1133">Transmembrane helix</keyword>
<evidence type="ECO:0000313" key="4">
    <source>
        <dbReference type="Proteomes" id="UP000070501"/>
    </source>
</evidence>
<dbReference type="OrthoDB" id="4775599at2759"/>
<gene>
    <name evidence="3" type="ORF">Micbo1qcDRAFT_67581</name>
</gene>
<name>A0A136J0Y0_9PEZI</name>
<dbReference type="EMBL" id="KQ964251">
    <property type="protein sequence ID" value="KXJ90857.1"/>
    <property type="molecule type" value="Genomic_DNA"/>
</dbReference>
<feature type="compositionally biased region" description="Basic and acidic residues" evidence="1">
    <location>
        <begin position="103"/>
        <end position="113"/>
    </location>
</feature>
<keyword evidence="4" id="KW-1185">Reference proteome</keyword>
<feature type="transmembrane region" description="Helical" evidence="2">
    <location>
        <begin position="20"/>
        <end position="40"/>
    </location>
</feature>
<evidence type="ECO:0000256" key="2">
    <source>
        <dbReference type="SAM" id="Phobius"/>
    </source>
</evidence>
<organism evidence="3 4">
    <name type="scientific">Microdochium bolleyi</name>
    <dbReference type="NCBI Taxonomy" id="196109"/>
    <lineage>
        <taxon>Eukaryota</taxon>
        <taxon>Fungi</taxon>
        <taxon>Dikarya</taxon>
        <taxon>Ascomycota</taxon>
        <taxon>Pezizomycotina</taxon>
        <taxon>Sordariomycetes</taxon>
        <taxon>Xylariomycetidae</taxon>
        <taxon>Xylariales</taxon>
        <taxon>Microdochiaceae</taxon>
        <taxon>Microdochium</taxon>
    </lineage>
</organism>
<reference evidence="4" key="1">
    <citation type="submission" date="2016-02" db="EMBL/GenBank/DDBJ databases">
        <title>Draft genome sequence of Microdochium bolleyi, a fungal endophyte of beachgrass.</title>
        <authorList>
            <consortium name="DOE Joint Genome Institute"/>
            <person name="David A.S."/>
            <person name="May G."/>
            <person name="Haridas S."/>
            <person name="Lim J."/>
            <person name="Wang M."/>
            <person name="Labutti K."/>
            <person name="Lipzen A."/>
            <person name="Barry K."/>
            <person name="Grigoriev I.V."/>
        </authorList>
    </citation>
    <scope>NUCLEOTIDE SEQUENCE [LARGE SCALE GENOMIC DNA]</scope>
    <source>
        <strain evidence="4">J235TASD1</strain>
    </source>
</reference>
<feature type="region of interest" description="Disordered" evidence="1">
    <location>
        <begin position="170"/>
        <end position="191"/>
    </location>
</feature>
<accession>A0A136J0Y0</accession>
<evidence type="ECO:0000313" key="3">
    <source>
        <dbReference type="EMBL" id="KXJ90857.1"/>
    </source>
</evidence>
<proteinExistence type="predicted"/>
<dbReference type="Proteomes" id="UP000070501">
    <property type="component" value="Unassembled WGS sequence"/>
</dbReference>
<evidence type="ECO:0000256" key="1">
    <source>
        <dbReference type="SAM" id="MobiDB-lite"/>
    </source>
</evidence>
<sequence length="191" mass="20349">MAPMKAGDDADGTLFAVHPMAWFVVPASIFIAAMVALYFVRRRRNRRRAMRAQWGANASNTPASAAHYYPNPNSGAWPQPAAATGPAVPTWSDRARSFAGFKRNDQGLNEHGEAPPAYTPSQKTNRASMSTSSSSVPQTRYYGMAMSQPPPMTNISIPMPGGPPTLQPMTGAGHYGAPNAGPAHPQSAVVR</sequence>
<dbReference type="AlphaFoldDB" id="A0A136J0Y0"/>
<keyword evidence="2" id="KW-0472">Membrane</keyword>